<keyword evidence="4" id="KW-0328">Glycosyltransferase</keyword>
<keyword evidence="5" id="KW-1185">Reference proteome</keyword>
<dbReference type="EMBL" id="ABYT01000062">
    <property type="protein sequence ID" value="EEC90338.1"/>
    <property type="molecule type" value="Genomic_DNA"/>
</dbReference>
<dbReference type="Gene3D" id="3.40.50.2000">
    <property type="entry name" value="Glycogen Phosphorylase B"/>
    <property type="match status" value="2"/>
</dbReference>
<reference evidence="4 5" key="1">
    <citation type="submission" date="2008-10" db="EMBL/GenBank/DDBJ databases">
        <authorList>
            <person name="Fulton L."/>
            <person name="Clifton S."/>
            <person name="Fulton B."/>
            <person name="Xu J."/>
            <person name="Minx P."/>
            <person name="Pepin K.H."/>
            <person name="Johnson M."/>
            <person name="Bhonagiri V."/>
            <person name="Nash W.E."/>
            <person name="Mardis E.R."/>
            <person name="Wilson R.K."/>
        </authorList>
    </citation>
    <scope>NUCLEOTIDE SEQUENCE [LARGE SCALE GENOMIC DNA]</scope>
    <source>
        <strain evidence="4 5">DSM 3989</strain>
    </source>
</reference>
<dbReference type="PANTHER" id="PTHR46401:SF2">
    <property type="entry name" value="GLYCOSYLTRANSFERASE WBBK-RELATED"/>
    <property type="match status" value="1"/>
</dbReference>
<evidence type="ECO:0000313" key="4">
    <source>
        <dbReference type="EMBL" id="EEC90338.1"/>
    </source>
</evidence>
<dbReference type="SUPFAM" id="SSF53756">
    <property type="entry name" value="UDP-Glycosyltransferase/glycogen phosphorylase"/>
    <property type="match status" value="1"/>
</dbReference>
<dbReference type="OrthoDB" id="9802525at2"/>
<protein>
    <submittedName>
        <fullName evidence="4">Glycosyltransferase, group 1 family protein</fullName>
        <ecNumber evidence="4">2.4.-.-</ecNumber>
    </submittedName>
</protein>
<dbReference type="InterPro" id="IPR028098">
    <property type="entry name" value="Glyco_trans_4-like_N"/>
</dbReference>
<dbReference type="Proteomes" id="UP000004315">
    <property type="component" value="Unassembled WGS sequence"/>
</dbReference>
<sequence>MKVLQINTFSYKAAGNIMMNLHKAMLEQGIDSYVAWGRGRKAENNHEYYMNDDFGIKLHGIYTRITDKHGFGSGSSTKKLLSWIDSINPDIIHLHCIHGYYINIELLFNYIREKNKKVIWTQHDCWAFTGHCAYFDAVGCEKWKNGCSNCEQLNTYPASKVLDNSEWNWKKKRDLFTGLDINVVTPCKWLADIMSNSFLGEYPIKVIYNGIDTNVFKPTQSDFKAKYGIEEKKIILGVAGEWSERKGLRDFVKLNEIINKDEYVIVVVGVTDKQLKELPSDIIAITRTENVYELVEIYSATYIYFNPTYEDNFPTTNLESMACGTPVITYNTGGSPEFIDDSKCVIEKGNVEAVRDILRGTKFQIKKNNSISNVYMIRSYLDLYAKSVKIKKGAR</sequence>
<evidence type="ECO:0000259" key="2">
    <source>
        <dbReference type="Pfam" id="PF00534"/>
    </source>
</evidence>
<reference evidence="4 5" key="2">
    <citation type="submission" date="2008-11" db="EMBL/GenBank/DDBJ databases">
        <title>Draft genome sequence of Eubacterium biforme (DSM 3989).</title>
        <authorList>
            <person name="Sudarsanam P."/>
            <person name="Ley R."/>
            <person name="Guruge J."/>
            <person name="Turnbaugh P.J."/>
            <person name="Mahowald M."/>
            <person name="Liep D."/>
            <person name="Gordon J."/>
        </authorList>
    </citation>
    <scope>NUCLEOTIDE SEQUENCE [LARGE SCALE GENOMIC DNA]</scope>
    <source>
        <strain evidence="4 5">DSM 3989</strain>
    </source>
</reference>
<dbReference type="GO" id="GO:0016757">
    <property type="term" value="F:glycosyltransferase activity"/>
    <property type="evidence" value="ECO:0007669"/>
    <property type="project" value="UniProtKB-KW"/>
</dbReference>
<comment type="caution">
    <text evidence="4">The sequence shown here is derived from an EMBL/GenBank/DDBJ whole genome shotgun (WGS) entry which is preliminary data.</text>
</comment>
<proteinExistence type="predicted"/>
<organism evidence="4 5">
    <name type="scientific">Holdemanella biformis DSM 3989</name>
    <dbReference type="NCBI Taxonomy" id="518637"/>
    <lineage>
        <taxon>Bacteria</taxon>
        <taxon>Bacillati</taxon>
        <taxon>Bacillota</taxon>
        <taxon>Erysipelotrichia</taxon>
        <taxon>Erysipelotrichales</taxon>
        <taxon>Erysipelotrichaceae</taxon>
        <taxon>Holdemanella</taxon>
    </lineage>
</organism>
<dbReference type="STRING" id="518637.EUBIFOR_01079"/>
<dbReference type="PANTHER" id="PTHR46401">
    <property type="entry name" value="GLYCOSYLTRANSFERASE WBBK-RELATED"/>
    <property type="match status" value="1"/>
</dbReference>
<accession>B7CA58</accession>
<dbReference type="Pfam" id="PF00534">
    <property type="entry name" value="Glycos_transf_1"/>
    <property type="match status" value="1"/>
</dbReference>
<evidence type="ECO:0000313" key="5">
    <source>
        <dbReference type="Proteomes" id="UP000004315"/>
    </source>
</evidence>
<gene>
    <name evidence="4" type="ORF">EUBIFOR_01079</name>
</gene>
<evidence type="ECO:0000256" key="1">
    <source>
        <dbReference type="ARBA" id="ARBA00022679"/>
    </source>
</evidence>
<dbReference type="AlphaFoldDB" id="B7CA58"/>
<dbReference type="InterPro" id="IPR001296">
    <property type="entry name" value="Glyco_trans_1"/>
</dbReference>
<dbReference type="eggNOG" id="COG0297">
    <property type="taxonomic scope" value="Bacteria"/>
</dbReference>
<evidence type="ECO:0000259" key="3">
    <source>
        <dbReference type="Pfam" id="PF13439"/>
    </source>
</evidence>
<dbReference type="EC" id="2.4.-.-" evidence="4"/>
<dbReference type="Pfam" id="PF13439">
    <property type="entry name" value="Glyco_transf_4"/>
    <property type="match status" value="1"/>
</dbReference>
<dbReference type="RefSeq" id="WP_003864871.1">
    <property type="nucleotide sequence ID" value="NZ_DS996842.1"/>
</dbReference>
<keyword evidence="1 4" id="KW-0808">Transferase</keyword>
<dbReference type="HOGENOM" id="CLU_009583_28_3_9"/>
<dbReference type="GO" id="GO:0009103">
    <property type="term" value="P:lipopolysaccharide biosynthetic process"/>
    <property type="evidence" value="ECO:0007669"/>
    <property type="project" value="TreeGrafter"/>
</dbReference>
<feature type="domain" description="Glycosyltransferase subfamily 4-like N-terminal" evidence="3">
    <location>
        <begin position="16"/>
        <end position="214"/>
    </location>
</feature>
<name>B7CA58_9FIRM</name>
<feature type="domain" description="Glycosyl transferase family 1" evidence="2">
    <location>
        <begin position="222"/>
        <end position="356"/>
    </location>
</feature>